<reference evidence="1 2" key="1">
    <citation type="journal article" date="2023" name="BMC Biotechnol.">
        <title>Vitis rotundifolia cv Carlos genome sequencing.</title>
        <authorList>
            <person name="Huff M."/>
            <person name="Hulse-Kemp A."/>
            <person name="Scheffler B."/>
            <person name="Youngblood R."/>
            <person name="Simpson S."/>
            <person name="Babiker E."/>
            <person name="Staton M."/>
        </authorList>
    </citation>
    <scope>NUCLEOTIDE SEQUENCE [LARGE SCALE GENOMIC DNA]</scope>
    <source>
        <tissue evidence="1">Leaf</tissue>
    </source>
</reference>
<proteinExistence type="predicted"/>
<protein>
    <submittedName>
        <fullName evidence="1">Uncharacterized protein</fullName>
    </submittedName>
</protein>
<dbReference type="SUPFAM" id="SSF51445">
    <property type="entry name" value="(Trans)glycosidases"/>
    <property type="match status" value="1"/>
</dbReference>
<dbReference type="Gene3D" id="3.20.20.80">
    <property type="entry name" value="Glycosidases"/>
    <property type="match status" value="1"/>
</dbReference>
<sequence length="79" mass="8587">MRPSVYEIQSSNCEGGKVLTSFISDGSGGLSPDDGFFFACNRLKTQHQLHGSFVWSADDSRAGGFCYEKQSQALLAIPH</sequence>
<accession>A0AA39A1N0</accession>
<dbReference type="PANTHER" id="PTHR46476">
    <property type="entry name" value="CHITINASE 2-LIKE"/>
    <property type="match status" value="1"/>
</dbReference>
<organism evidence="1 2">
    <name type="scientific">Vitis rotundifolia</name>
    <name type="common">Muscadine grape</name>
    <dbReference type="NCBI Taxonomy" id="103349"/>
    <lineage>
        <taxon>Eukaryota</taxon>
        <taxon>Viridiplantae</taxon>
        <taxon>Streptophyta</taxon>
        <taxon>Embryophyta</taxon>
        <taxon>Tracheophyta</taxon>
        <taxon>Spermatophyta</taxon>
        <taxon>Magnoliopsida</taxon>
        <taxon>eudicotyledons</taxon>
        <taxon>Gunneridae</taxon>
        <taxon>Pentapetalae</taxon>
        <taxon>rosids</taxon>
        <taxon>Vitales</taxon>
        <taxon>Vitaceae</taxon>
        <taxon>Viteae</taxon>
        <taxon>Vitis</taxon>
    </lineage>
</organism>
<comment type="caution">
    <text evidence="1">The sequence shown here is derived from an EMBL/GenBank/DDBJ whole genome shotgun (WGS) entry which is preliminary data.</text>
</comment>
<keyword evidence="2" id="KW-1185">Reference proteome</keyword>
<dbReference type="AlphaFoldDB" id="A0AA39A1N0"/>
<evidence type="ECO:0000313" key="1">
    <source>
        <dbReference type="EMBL" id="KAJ9698293.1"/>
    </source>
</evidence>
<dbReference type="Proteomes" id="UP001168098">
    <property type="component" value="Unassembled WGS sequence"/>
</dbReference>
<dbReference type="InterPro" id="IPR017853">
    <property type="entry name" value="GH"/>
</dbReference>
<name>A0AA39A1N0_VITRO</name>
<dbReference type="PANTHER" id="PTHR46476:SF13">
    <property type="entry name" value="2, PUTATIVE, EXPRESSED-RELATED"/>
    <property type="match status" value="1"/>
</dbReference>
<gene>
    <name evidence="1" type="ORF">PVL29_007399</name>
</gene>
<evidence type="ECO:0000313" key="2">
    <source>
        <dbReference type="Proteomes" id="UP001168098"/>
    </source>
</evidence>
<dbReference type="EMBL" id="JARBHA010000006">
    <property type="protein sequence ID" value="KAJ9698293.1"/>
    <property type="molecule type" value="Genomic_DNA"/>
</dbReference>